<dbReference type="Proteomes" id="UP000265520">
    <property type="component" value="Unassembled WGS sequence"/>
</dbReference>
<organism evidence="1 2">
    <name type="scientific">Trifolium medium</name>
    <dbReference type="NCBI Taxonomy" id="97028"/>
    <lineage>
        <taxon>Eukaryota</taxon>
        <taxon>Viridiplantae</taxon>
        <taxon>Streptophyta</taxon>
        <taxon>Embryophyta</taxon>
        <taxon>Tracheophyta</taxon>
        <taxon>Spermatophyta</taxon>
        <taxon>Magnoliopsida</taxon>
        <taxon>eudicotyledons</taxon>
        <taxon>Gunneridae</taxon>
        <taxon>Pentapetalae</taxon>
        <taxon>rosids</taxon>
        <taxon>fabids</taxon>
        <taxon>Fabales</taxon>
        <taxon>Fabaceae</taxon>
        <taxon>Papilionoideae</taxon>
        <taxon>50 kb inversion clade</taxon>
        <taxon>NPAAA clade</taxon>
        <taxon>Hologalegina</taxon>
        <taxon>IRL clade</taxon>
        <taxon>Trifolieae</taxon>
        <taxon>Trifolium</taxon>
    </lineage>
</organism>
<comment type="caution">
    <text evidence="1">The sequence shown here is derived from an EMBL/GenBank/DDBJ whole genome shotgun (WGS) entry which is preliminary data.</text>
</comment>
<dbReference type="AlphaFoldDB" id="A0A392SEQ5"/>
<protein>
    <submittedName>
        <fullName evidence="1">ABC transporter C family member 14-like</fullName>
    </submittedName>
</protein>
<name>A0A392SEQ5_9FABA</name>
<accession>A0A392SEQ5</accession>
<feature type="non-terminal residue" evidence="1">
    <location>
        <position position="60"/>
    </location>
</feature>
<dbReference type="EMBL" id="LXQA010372282">
    <property type="protein sequence ID" value="MCI47423.1"/>
    <property type="molecule type" value="Genomic_DNA"/>
</dbReference>
<evidence type="ECO:0000313" key="2">
    <source>
        <dbReference type="Proteomes" id="UP000265520"/>
    </source>
</evidence>
<reference evidence="1 2" key="1">
    <citation type="journal article" date="2018" name="Front. Plant Sci.">
        <title>Red Clover (Trifolium pratense) and Zigzag Clover (T. medium) - A Picture of Genomic Similarities and Differences.</title>
        <authorList>
            <person name="Dluhosova J."/>
            <person name="Istvanek J."/>
            <person name="Nedelnik J."/>
            <person name="Repkova J."/>
        </authorList>
    </citation>
    <scope>NUCLEOTIDE SEQUENCE [LARGE SCALE GENOMIC DNA]</scope>
    <source>
        <strain evidence="2">cv. 10/8</strain>
        <tissue evidence="1">Leaf</tissue>
    </source>
</reference>
<proteinExistence type="predicted"/>
<keyword evidence="2" id="KW-1185">Reference proteome</keyword>
<evidence type="ECO:0000313" key="1">
    <source>
        <dbReference type="EMBL" id="MCI47423.1"/>
    </source>
</evidence>
<sequence length="60" mass="6553">MSSTEMDANAVQREENCDGNIAVEIKDGKFSWDDKEENEALTVDELVIKKGDHAAVVGTV</sequence>